<comment type="similarity">
    <text evidence="1">Belongs to the AHA1 family.</text>
</comment>
<keyword evidence="4" id="KW-1185">Reference proteome</keyword>
<dbReference type="InterPro" id="IPR013538">
    <property type="entry name" value="ASHA1/2-like_C"/>
</dbReference>
<gene>
    <name evidence="3" type="ORF">OWR29_14485</name>
</gene>
<comment type="caution">
    <text evidence="3">The sequence shown here is derived from an EMBL/GenBank/DDBJ whole genome shotgun (WGS) entry which is preliminary data.</text>
</comment>
<accession>A0ABT4AY73</accession>
<organism evidence="3 4">
    <name type="scientific">Paractinoplanes pyxinae</name>
    <dbReference type="NCBI Taxonomy" id="2997416"/>
    <lineage>
        <taxon>Bacteria</taxon>
        <taxon>Bacillati</taxon>
        <taxon>Actinomycetota</taxon>
        <taxon>Actinomycetes</taxon>
        <taxon>Micromonosporales</taxon>
        <taxon>Micromonosporaceae</taxon>
        <taxon>Paractinoplanes</taxon>
    </lineage>
</organism>
<proteinExistence type="inferred from homology"/>
<feature type="domain" description="Activator of Hsp90 ATPase homologue 1/2-like C-terminal" evidence="2">
    <location>
        <begin position="11"/>
        <end position="113"/>
    </location>
</feature>
<dbReference type="InterPro" id="IPR023393">
    <property type="entry name" value="START-like_dom_sf"/>
</dbReference>
<dbReference type="Gene3D" id="3.30.530.20">
    <property type="match status" value="1"/>
</dbReference>
<dbReference type="Proteomes" id="UP001151002">
    <property type="component" value="Unassembled WGS sequence"/>
</dbReference>
<dbReference type="Pfam" id="PF08327">
    <property type="entry name" value="AHSA1"/>
    <property type="match status" value="1"/>
</dbReference>
<evidence type="ECO:0000256" key="1">
    <source>
        <dbReference type="ARBA" id="ARBA00006817"/>
    </source>
</evidence>
<sequence length="145" mass="15532">MPEVARTLEIAAPPSAVWRQLSTQEGLRRWLSPEVEIDLRVGGAYRMPGADGSTWISGVVLELVPEGRLVLSWLEEDAGWVHPGRLVITLEAVAAGTRVALVHDGFAGIGKADWKGTEEAYERGADKHQVLQRLAEAVANAGAGA</sequence>
<dbReference type="RefSeq" id="WP_267563314.1">
    <property type="nucleotide sequence ID" value="NZ_JAPNTZ010000005.1"/>
</dbReference>
<reference evidence="3" key="1">
    <citation type="submission" date="2022-11" db="EMBL/GenBank/DDBJ databases">
        <authorList>
            <person name="Somphong A."/>
            <person name="Phongsopitanun W."/>
        </authorList>
    </citation>
    <scope>NUCLEOTIDE SEQUENCE</scope>
    <source>
        <strain evidence="3">Pm04-4</strain>
    </source>
</reference>
<evidence type="ECO:0000313" key="4">
    <source>
        <dbReference type="Proteomes" id="UP001151002"/>
    </source>
</evidence>
<evidence type="ECO:0000313" key="3">
    <source>
        <dbReference type="EMBL" id="MCY1139203.1"/>
    </source>
</evidence>
<name>A0ABT4AY73_9ACTN</name>
<dbReference type="CDD" id="cd07814">
    <property type="entry name" value="SRPBCC_CalC_Aha1-like"/>
    <property type="match status" value="1"/>
</dbReference>
<dbReference type="EMBL" id="JAPNTZ010000005">
    <property type="protein sequence ID" value="MCY1139203.1"/>
    <property type="molecule type" value="Genomic_DNA"/>
</dbReference>
<dbReference type="SUPFAM" id="SSF55961">
    <property type="entry name" value="Bet v1-like"/>
    <property type="match status" value="1"/>
</dbReference>
<protein>
    <submittedName>
        <fullName evidence="3">SRPBCC domain-containing protein</fullName>
    </submittedName>
</protein>
<evidence type="ECO:0000259" key="2">
    <source>
        <dbReference type="Pfam" id="PF08327"/>
    </source>
</evidence>